<evidence type="ECO:0000313" key="4">
    <source>
        <dbReference type="Proteomes" id="UP001165143"/>
    </source>
</evidence>
<dbReference type="AlphaFoldDB" id="A0A9W6PKA5"/>
<evidence type="ECO:0000313" key="3">
    <source>
        <dbReference type="EMBL" id="GLW56438.1"/>
    </source>
</evidence>
<organism evidence="3 4">
    <name type="scientific">Kitasatospora phosalacinea</name>
    <dbReference type="NCBI Taxonomy" id="2065"/>
    <lineage>
        <taxon>Bacteria</taxon>
        <taxon>Bacillati</taxon>
        <taxon>Actinomycetota</taxon>
        <taxon>Actinomycetes</taxon>
        <taxon>Kitasatosporales</taxon>
        <taxon>Streptomycetaceae</taxon>
        <taxon>Kitasatospora</taxon>
    </lineage>
</organism>
<protein>
    <submittedName>
        <fullName evidence="3">Uncharacterized protein</fullName>
    </submittedName>
</protein>
<dbReference type="EMBL" id="BSRX01000027">
    <property type="protein sequence ID" value="GLW56438.1"/>
    <property type="molecule type" value="Genomic_DNA"/>
</dbReference>
<evidence type="ECO:0000256" key="2">
    <source>
        <dbReference type="SAM" id="SignalP"/>
    </source>
</evidence>
<name>A0A9W6PKA5_9ACTN</name>
<comment type="caution">
    <text evidence="3">The sequence shown here is derived from an EMBL/GenBank/DDBJ whole genome shotgun (WGS) entry which is preliminary data.</text>
</comment>
<feature type="signal peptide" evidence="2">
    <location>
        <begin position="1"/>
        <end position="31"/>
    </location>
</feature>
<gene>
    <name evidence="3" type="ORF">Kpho01_44490</name>
</gene>
<dbReference type="RefSeq" id="WP_033253053.1">
    <property type="nucleotide sequence ID" value="NZ_BSRX01000027.1"/>
</dbReference>
<proteinExistence type="predicted"/>
<feature type="chain" id="PRO_5040779351" evidence="2">
    <location>
        <begin position="32"/>
        <end position="443"/>
    </location>
</feature>
<reference evidence="3" key="1">
    <citation type="submission" date="2023-02" db="EMBL/GenBank/DDBJ databases">
        <title>Kitasatospora phosalacinea NBRC 14362.</title>
        <authorList>
            <person name="Ichikawa N."/>
            <person name="Sato H."/>
            <person name="Tonouchi N."/>
        </authorList>
    </citation>
    <scope>NUCLEOTIDE SEQUENCE</scope>
    <source>
        <strain evidence="3">NBRC 14362</strain>
    </source>
</reference>
<keyword evidence="2" id="KW-0732">Signal</keyword>
<evidence type="ECO:0000256" key="1">
    <source>
        <dbReference type="SAM" id="MobiDB-lite"/>
    </source>
</evidence>
<accession>A0A9W6PKA5</accession>
<dbReference type="Proteomes" id="UP001165143">
    <property type="component" value="Unassembled WGS sequence"/>
</dbReference>
<dbReference type="OrthoDB" id="3439746at2"/>
<sequence length="443" mass="46656">MTHTPARRLRAGLTAASAVALTLLVPGTAGAVTGTPLTPTDLLNGGRPCATDPADPAVLHDSPYGGPSVSGTTHHSDPSVRQLDEEFAYWPTADPAQVNTLVRHGAWPDSPTTTYLPHVADGQGYGWQARTVDPATGAASDWSAACYLTADNTAPATKPTVTSSNYPENQWTAGGSPVRFTFTANGTADVVAFRYTWLTGQSGTVQADAPGGSATVDLVPPAGTEGTTLFRVQNVDRAGNSSLPSDYWLLILRTSPTVTKTSHSPMFGKPATFRLTPDAGVQAVSPVVSYTVTNTTTYETTTVPADPDGTAELTLALKSPRGDSLEVTSTSANGWMSSRASWSEGIDTTPTVTSADFPEENYGGAAGTPGTFHFAPKIKDAQIASYTYRFGWSAEWTTVPAGPHGEADISWTPQYGDWYVLESYATTKDGTELSHGNYYFAVN</sequence>
<feature type="region of interest" description="Disordered" evidence="1">
    <location>
        <begin position="43"/>
        <end position="79"/>
    </location>
</feature>